<feature type="domain" description="DUF551" evidence="1">
    <location>
        <begin position="6"/>
        <end position="75"/>
    </location>
</feature>
<comment type="caution">
    <text evidence="2">The sequence shown here is derived from an EMBL/GenBank/DDBJ whole genome shotgun (WGS) entry which is preliminary data.</text>
</comment>
<sequence length="76" mass="8640">MSENNGWIKCSERLPDTFTGFDLLIRSLPVLVYGKYTAGENNKIFGAQIFGDKWYSADGECAEITHWQPMPQPPEE</sequence>
<evidence type="ECO:0000259" key="1">
    <source>
        <dbReference type="Pfam" id="PF04448"/>
    </source>
</evidence>
<accession>A0A2S9S5L5</accession>
<dbReference type="AlphaFoldDB" id="A0A2S9S5L5"/>
<dbReference type="EMBL" id="MZHU01000039">
    <property type="protein sequence ID" value="PRK64880.1"/>
    <property type="molecule type" value="Genomic_DNA"/>
</dbReference>
<reference evidence="2" key="1">
    <citation type="submission" date="2017-02" db="EMBL/GenBank/DDBJ databases">
        <title>Haemophilus influenzae in COPD genome sequencing project.</title>
        <authorList>
            <person name="Murphy T.F."/>
            <person name="Kong Y."/>
            <person name="Nadendla S."/>
            <person name="Tettelin H."/>
            <person name="Pettigrew M."/>
        </authorList>
    </citation>
    <scope>NUCLEOTIDE SEQUENCE [LARGE SCALE GENOMIC DNA]</scope>
    <source>
        <strain evidence="2">84P15H4</strain>
    </source>
</reference>
<organism evidence="2">
    <name type="scientific">Haemophilus influenzae</name>
    <dbReference type="NCBI Taxonomy" id="727"/>
    <lineage>
        <taxon>Bacteria</taxon>
        <taxon>Pseudomonadati</taxon>
        <taxon>Pseudomonadota</taxon>
        <taxon>Gammaproteobacteria</taxon>
        <taxon>Pasteurellales</taxon>
        <taxon>Pasteurellaceae</taxon>
        <taxon>Haemophilus</taxon>
    </lineage>
</organism>
<dbReference type="EMBL" id="QVJI01000006">
    <property type="protein sequence ID" value="RFN63573.1"/>
    <property type="molecule type" value="Genomic_DNA"/>
</dbReference>
<evidence type="ECO:0000313" key="3">
    <source>
        <dbReference type="EMBL" id="RFN63573.1"/>
    </source>
</evidence>
<gene>
    <name evidence="2" type="ORF">BV163_01204</name>
    <name evidence="3" type="ORF">CH627_04790</name>
</gene>
<proteinExistence type="predicted"/>
<dbReference type="RefSeq" id="WP_061723903.1">
    <property type="nucleotide sequence ID" value="NZ_AP018764.1"/>
</dbReference>
<evidence type="ECO:0000313" key="2">
    <source>
        <dbReference type="EMBL" id="PRK64880.1"/>
    </source>
</evidence>
<protein>
    <submittedName>
        <fullName evidence="3">DUF551 domain-containing protein</fullName>
    </submittedName>
</protein>
<name>A0A2S9S5L5_HAEIF</name>
<reference evidence="3" key="2">
    <citation type="submission" date="2018-08" db="EMBL/GenBank/DDBJ databases">
        <title>Antagonistic pleiotropy in the bifunctional surface protein FadL/P1 during adaptation of Haemophilus influenzae to chronic lung infection associated with COPD.</title>
        <authorList>
            <person name="Moleres J."/>
            <person name="Ehrlich R."/>
        </authorList>
    </citation>
    <scope>NUCLEOTIDE SEQUENCE [LARGE SCALE GENOMIC DNA]</scope>
    <source>
        <strain evidence="3">P668-6062</strain>
    </source>
</reference>
<dbReference type="Pfam" id="PF04448">
    <property type="entry name" value="DUF551"/>
    <property type="match status" value="1"/>
</dbReference>
<dbReference type="InterPro" id="IPR007539">
    <property type="entry name" value="DUF551"/>
</dbReference>